<feature type="compositionally biased region" description="Basic and acidic residues" evidence="1">
    <location>
        <begin position="58"/>
        <end position="71"/>
    </location>
</feature>
<keyword evidence="3" id="KW-1185">Reference proteome</keyword>
<evidence type="ECO:0000256" key="1">
    <source>
        <dbReference type="SAM" id="MobiDB-lite"/>
    </source>
</evidence>
<feature type="non-terminal residue" evidence="2">
    <location>
        <position position="71"/>
    </location>
</feature>
<feature type="region of interest" description="Disordered" evidence="1">
    <location>
        <begin position="15"/>
        <end position="71"/>
    </location>
</feature>
<feature type="compositionally biased region" description="Acidic residues" evidence="1">
    <location>
        <begin position="19"/>
        <end position="43"/>
    </location>
</feature>
<dbReference type="AlphaFoldDB" id="K0RNH4"/>
<accession>K0RNH4</accession>
<gene>
    <name evidence="2" type="ORF">THAOC_24971</name>
</gene>
<organism evidence="2 3">
    <name type="scientific">Thalassiosira oceanica</name>
    <name type="common">Marine diatom</name>
    <dbReference type="NCBI Taxonomy" id="159749"/>
    <lineage>
        <taxon>Eukaryota</taxon>
        <taxon>Sar</taxon>
        <taxon>Stramenopiles</taxon>
        <taxon>Ochrophyta</taxon>
        <taxon>Bacillariophyta</taxon>
        <taxon>Coscinodiscophyceae</taxon>
        <taxon>Thalassiosirophycidae</taxon>
        <taxon>Thalassiosirales</taxon>
        <taxon>Thalassiosiraceae</taxon>
        <taxon>Thalassiosira</taxon>
    </lineage>
</organism>
<name>K0RNH4_THAOC</name>
<dbReference type="EMBL" id="AGNL01034330">
    <property type="protein sequence ID" value="EJK55308.1"/>
    <property type="molecule type" value="Genomic_DNA"/>
</dbReference>
<protein>
    <submittedName>
        <fullName evidence="2">Uncharacterized protein</fullName>
    </submittedName>
</protein>
<evidence type="ECO:0000313" key="2">
    <source>
        <dbReference type="EMBL" id="EJK55308.1"/>
    </source>
</evidence>
<comment type="caution">
    <text evidence="2">The sequence shown here is derived from an EMBL/GenBank/DDBJ whole genome shotgun (WGS) entry which is preliminary data.</text>
</comment>
<dbReference type="Proteomes" id="UP000266841">
    <property type="component" value="Unassembled WGS sequence"/>
</dbReference>
<sequence>MKEDRRRFLAKRSLALLNDQEEGSDSDEDAGSEAEASDSEDSEVSGTGPSDTLEDEAPDLKVRSEDQQLDF</sequence>
<reference evidence="2 3" key="1">
    <citation type="journal article" date="2012" name="Genome Biol.">
        <title>Genome and low-iron response of an oceanic diatom adapted to chronic iron limitation.</title>
        <authorList>
            <person name="Lommer M."/>
            <person name="Specht M."/>
            <person name="Roy A.S."/>
            <person name="Kraemer L."/>
            <person name="Andreson R."/>
            <person name="Gutowska M.A."/>
            <person name="Wolf J."/>
            <person name="Bergner S.V."/>
            <person name="Schilhabel M.B."/>
            <person name="Klostermeier U.C."/>
            <person name="Beiko R.G."/>
            <person name="Rosenstiel P."/>
            <person name="Hippler M."/>
            <person name="Laroche J."/>
        </authorList>
    </citation>
    <scope>NUCLEOTIDE SEQUENCE [LARGE SCALE GENOMIC DNA]</scope>
    <source>
        <strain evidence="2 3">CCMP1005</strain>
    </source>
</reference>
<proteinExistence type="predicted"/>
<evidence type="ECO:0000313" key="3">
    <source>
        <dbReference type="Proteomes" id="UP000266841"/>
    </source>
</evidence>